<gene>
    <name evidence="1" type="ORF">NS220_11215</name>
</gene>
<dbReference type="Proteomes" id="UP000075025">
    <property type="component" value="Unassembled WGS sequence"/>
</dbReference>
<accession>A0A147EW61</accession>
<sequence length="311" mass="34101">MGRDREFVVPASVLSAFVTGNDVTREWASMLSSVAGDLLQKWELRAEGAVRSGEAGVVVPVRRADGTRAALKLQVPRAETTAAIIGLVRWNGRGIVRLLDSDRGRGAMLLERLHADRTLEVVENDDDAVRVVGSLLARLHSAPAPDGLPQLQTILSGMLDDAPAAMTALERDDRARLRRWMSRVTDLEAEPGHHLLHWDLHYGNVLAADREPWLAIDPEPLVGDPGFDLWPALDSGWSTDDTLTEAPRIVRRRFDILTEMLDLDRGRAAGWTVARLLQNTLWDIEDGHAAISTSAKTVDDALAPLGGFRKG</sequence>
<protein>
    <submittedName>
        <fullName evidence="1">Hydroxyurea phosphotransferase</fullName>
    </submittedName>
</protein>
<dbReference type="Gene3D" id="3.90.1200.10">
    <property type="match status" value="1"/>
</dbReference>
<dbReference type="OrthoDB" id="3638028at2"/>
<dbReference type="EMBL" id="LDRT01000072">
    <property type="protein sequence ID" value="KTR93814.1"/>
    <property type="molecule type" value="Genomic_DNA"/>
</dbReference>
<dbReference type="Pfam" id="PF04655">
    <property type="entry name" value="APH_6_hur"/>
    <property type="match status" value="1"/>
</dbReference>
<dbReference type="AlphaFoldDB" id="A0A147EW61"/>
<evidence type="ECO:0000313" key="1">
    <source>
        <dbReference type="EMBL" id="KTR93814.1"/>
    </source>
</evidence>
<proteinExistence type="predicted"/>
<name>A0A147EW61_MICTE</name>
<dbReference type="InterPro" id="IPR011009">
    <property type="entry name" value="Kinase-like_dom_sf"/>
</dbReference>
<dbReference type="GO" id="GO:0016773">
    <property type="term" value="F:phosphotransferase activity, alcohol group as acceptor"/>
    <property type="evidence" value="ECO:0007669"/>
    <property type="project" value="InterPro"/>
</dbReference>
<dbReference type="PATRIC" id="fig|2033.6.peg.3480"/>
<keyword evidence="1" id="KW-0808">Transferase</keyword>
<comment type="caution">
    <text evidence="1">The sequence shown here is derived from an EMBL/GenBank/DDBJ whole genome shotgun (WGS) entry which is preliminary data.</text>
</comment>
<reference evidence="1 2" key="1">
    <citation type="journal article" date="2016" name="Front. Microbiol.">
        <title>Genomic Resource of Rice Seed Associated Bacteria.</title>
        <authorList>
            <person name="Midha S."/>
            <person name="Bansal K."/>
            <person name="Sharma S."/>
            <person name="Kumar N."/>
            <person name="Patil P.P."/>
            <person name="Chaudhry V."/>
            <person name="Patil P.B."/>
        </authorList>
    </citation>
    <scope>NUCLEOTIDE SEQUENCE [LARGE SCALE GENOMIC DNA]</scope>
    <source>
        <strain evidence="1 2">NS220</strain>
    </source>
</reference>
<organism evidence="1 2">
    <name type="scientific">Microbacterium testaceum</name>
    <name type="common">Aureobacterium testaceum</name>
    <name type="synonym">Brevibacterium testaceum</name>
    <dbReference type="NCBI Taxonomy" id="2033"/>
    <lineage>
        <taxon>Bacteria</taxon>
        <taxon>Bacillati</taxon>
        <taxon>Actinomycetota</taxon>
        <taxon>Actinomycetes</taxon>
        <taxon>Micrococcales</taxon>
        <taxon>Microbacteriaceae</taxon>
        <taxon>Microbacterium</taxon>
    </lineage>
</organism>
<dbReference type="SUPFAM" id="SSF56112">
    <property type="entry name" value="Protein kinase-like (PK-like)"/>
    <property type="match status" value="1"/>
</dbReference>
<evidence type="ECO:0000313" key="2">
    <source>
        <dbReference type="Proteomes" id="UP000075025"/>
    </source>
</evidence>
<dbReference type="InterPro" id="IPR006748">
    <property type="entry name" value="NH2Glyco/OHUrea_AB-resist_kin"/>
</dbReference>
<dbReference type="GO" id="GO:0019748">
    <property type="term" value="P:secondary metabolic process"/>
    <property type="evidence" value="ECO:0007669"/>
    <property type="project" value="InterPro"/>
</dbReference>